<name>A0A420XYF9_9PEZI</name>
<organism evidence="2 3">
    <name type="scientific">Coniochaeta pulveracea</name>
    <dbReference type="NCBI Taxonomy" id="177199"/>
    <lineage>
        <taxon>Eukaryota</taxon>
        <taxon>Fungi</taxon>
        <taxon>Dikarya</taxon>
        <taxon>Ascomycota</taxon>
        <taxon>Pezizomycotina</taxon>
        <taxon>Sordariomycetes</taxon>
        <taxon>Sordariomycetidae</taxon>
        <taxon>Coniochaetales</taxon>
        <taxon>Coniochaetaceae</taxon>
        <taxon>Coniochaeta</taxon>
    </lineage>
</organism>
<comment type="caution">
    <text evidence="2">The sequence shown here is derived from an EMBL/GenBank/DDBJ whole genome shotgun (WGS) entry which is preliminary data.</text>
</comment>
<feature type="chain" id="PRO_5019584501" description="Extracellular membrane protein CFEM domain-containing protein" evidence="1">
    <location>
        <begin position="18"/>
        <end position="245"/>
    </location>
</feature>
<accession>A0A420XYF9</accession>
<dbReference type="STRING" id="177199.A0A420XYF9"/>
<protein>
    <recommendedName>
        <fullName evidence="4">Extracellular membrane protein CFEM domain-containing protein</fullName>
    </recommendedName>
</protein>
<evidence type="ECO:0008006" key="4">
    <source>
        <dbReference type="Google" id="ProtNLM"/>
    </source>
</evidence>
<evidence type="ECO:0000313" key="2">
    <source>
        <dbReference type="EMBL" id="RKU40560.1"/>
    </source>
</evidence>
<evidence type="ECO:0000313" key="3">
    <source>
        <dbReference type="Proteomes" id="UP000275385"/>
    </source>
</evidence>
<evidence type="ECO:0000256" key="1">
    <source>
        <dbReference type="SAM" id="SignalP"/>
    </source>
</evidence>
<reference evidence="2 3" key="1">
    <citation type="submission" date="2018-08" db="EMBL/GenBank/DDBJ databases">
        <title>Draft genome of the lignicolous fungus Coniochaeta pulveracea.</title>
        <authorList>
            <person name="Borstlap C.J."/>
            <person name="De Witt R.N."/>
            <person name="Botha A."/>
            <person name="Volschenk H."/>
        </authorList>
    </citation>
    <scope>NUCLEOTIDE SEQUENCE [LARGE SCALE GENOMIC DNA]</scope>
    <source>
        <strain evidence="2 3">CAB683</strain>
    </source>
</reference>
<keyword evidence="1" id="KW-0732">Signal</keyword>
<dbReference type="Proteomes" id="UP000275385">
    <property type="component" value="Unassembled WGS sequence"/>
</dbReference>
<keyword evidence="3" id="KW-1185">Reference proteome</keyword>
<feature type="signal peptide" evidence="1">
    <location>
        <begin position="1"/>
        <end position="17"/>
    </location>
</feature>
<dbReference type="OrthoDB" id="5244855at2759"/>
<gene>
    <name evidence="2" type="ORF">DL546_003634</name>
</gene>
<dbReference type="AlphaFoldDB" id="A0A420XYF9"/>
<sequence>MKTTLASVLGAATVVNAQWWGGAPNCAHDCLSSAWATASTWPNPGDYCTATEGNSVASCLASACTATPTAWSSYSSLSSSVCSQYSSCKDSGSTGVYTVTAPGFTGTGPWGGPPSHNYGPPGGWSGSQTWSGGVYTVTGCEWQGSPWAGGPNKGPYGPWGQWGNAWTWSTTTVAQATGTVSGTEITAPATLAVAVSGDTSSTTTLGVFGARVSGNTNAASGGKGDAGIKVAGAALAGLVAVVAML</sequence>
<dbReference type="EMBL" id="QVQW01000099">
    <property type="protein sequence ID" value="RKU40560.1"/>
    <property type="molecule type" value="Genomic_DNA"/>
</dbReference>
<proteinExistence type="predicted"/>